<sequence length="624" mass="69918">MSVPSKALSLPSFLFSVFVFYWSLPLFAIIYRIRFANVGKRNDMLDWAKALVAFFRVTVLKQGEMSLYRGGRCLYLCNHRSWADFFIDTYLTEGRAALMSRWMVFFAFPVFCTSVLILRGIVLFKRGHIADKETASLQPIEEAFNVWLDATLRKSTVPGLLVYPEGHRSLKPRSLPLKRGMLHFAFSRHLAVQLIITRGKEEVIKPTDFDSFDAFFQEVQTTWDACWQLSYHQPTEGVPRLSLKDAHEYDYPPSMWWLQLGVTLLSIVLLAAVLYGSWLVLRAGILSLGSSGTQQTHRYVSDVPDLDQLTALQEFMGLPGDVDLQDYADVPERRMTLVLDLVVGRTEESAKGCCQKKRAVFEISRYRDYAALCTEGSQVMHALDGVITDLSNGTCDSTESVERISALPAEGVGETGVEGARRLLNYISFFGTPLGEGAWQACRTVMDRRARAASILDEPFTLEEVARAVGGLPNGKAHGLEVAPSECYRYARLPRVDEQGRQGTEVNCIVPVLHVLLAHIRTTGDFPQQFTKTVVSPILKKGDPLVAGNYWGIAVGGAFAKCYASVILNRLVRAGETLDLRHPCQAGFRLGFGTAHHLFVKQHLVRRRRSGGCPALRCRRLPRR</sequence>
<dbReference type="InterPro" id="IPR002123">
    <property type="entry name" value="Plipid/glycerol_acylTrfase"/>
</dbReference>
<dbReference type="GO" id="GO:0016746">
    <property type="term" value="F:acyltransferase activity"/>
    <property type="evidence" value="ECO:0007669"/>
    <property type="project" value="InterPro"/>
</dbReference>
<evidence type="ECO:0000259" key="2">
    <source>
        <dbReference type="SMART" id="SM00563"/>
    </source>
</evidence>
<feature type="domain" description="Phospholipid/glycerol acyltransferase" evidence="2">
    <location>
        <begin position="73"/>
        <end position="200"/>
    </location>
</feature>
<evidence type="ECO:0000256" key="1">
    <source>
        <dbReference type="SAM" id="Phobius"/>
    </source>
</evidence>
<evidence type="ECO:0000313" key="3">
    <source>
        <dbReference type="EMBL" id="EFJ51113.1"/>
    </source>
</evidence>
<dbReference type="SUPFAM" id="SSF69593">
    <property type="entry name" value="Glycerol-3-phosphate (1)-acyltransferase"/>
    <property type="match status" value="1"/>
</dbReference>
<evidence type="ECO:0000313" key="4">
    <source>
        <dbReference type="Proteomes" id="UP000001058"/>
    </source>
</evidence>
<name>D8TME8_VOLCA</name>
<dbReference type="STRING" id="3068.D8TME8"/>
<dbReference type="AlphaFoldDB" id="D8TME8"/>
<reference evidence="3 4" key="1">
    <citation type="journal article" date="2010" name="Science">
        <title>Genomic analysis of organismal complexity in the multicellular green alga Volvox carteri.</title>
        <authorList>
            <person name="Prochnik S.E."/>
            <person name="Umen J."/>
            <person name="Nedelcu A.M."/>
            <person name="Hallmann A."/>
            <person name="Miller S.M."/>
            <person name="Nishii I."/>
            <person name="Ferris P."/>
            <person name="Kuo A."/>
            <person name="Mitros T."/>
            <person name="Fritz-Laylin L.K."/>
            <person name="Hellsten U."/>
            <person name="Chapman J."/>
            <person name="Simakov O."/>
            <person name="Rensing S.A."/>
            <person name="Terry A."/>
            <person name="Pangilinan J."/>
            <person name="Kapitonov V."/>
            <person name="Jurka J."/>
            <person name="Salamov A."/>
            <person name="Shapiro H."/>
            <person name="Schmutz J."/>
            <person name="Grimwood J."/>
            <person name="Lindquist E."/>
            <person name="Lucas S."/>
            <person name="Grigoriev I.V."/>
            <person name="Schmitt R."/>
            <person name="Kirk D."/>
            <person name="Rokhsar D.S."/>
        </authorList>
    </citation>
    <scope>NUCLEOTIDE SEQUENCE [LARGE SCALE GENOMIC DNA]</scope>
    <source>
        <strain evidence="4">f. Nagariensis / Eve</strain>
    </source>
</reference>
<keyword evidence="1" id="KW-0472">Membrane</keyword>
<keyword evidence="1" id="KW-1133">Transmembrane helix</keyword>
<accession>D8TME8</accession>
<gene>
    <name evidence="3" type="ORF">VOLCADRAFT_120491</name>
</gene>
<dbReference type="KEGG" id="vcn:VOLCADRAFT_120491"/>
<protein>
    <recommendedName>
        <fullName evidence="2">Phospholipid/glycerol acyltransferase domain-containing protein</fullName>
    </recommendedName>
</protein>
<dbReference type="EMBL" id="GL378328">
    <property type="protein sequence ID" value="EFJ51113.1"/>
    <property type="molecule type" value="Genomic_DNA"/>
</dbReference>
<dbReference type="RefSeq" id="XP_002947580.1">
    <property type="nucleotide sequence ID" value="XM_002947534.1"/>
</dbReference>
<proteinExistence type="predicted"/>
<feature type="transmembrane region" description="Helical" evidence="1">
    <location>
        <begin position="12"/>
        <end position="31"/>
    </location>
</feature>
<dbReference type="PANTHER" id="PTHR19446">
    <property type="entry name" value="REVERSE TRANSCRIPTASES"/>
    <property type="match status" value="1"/>
</dbReference>
<dbReference type="OrthoDB" id="202234at2759"/>
<dbReference type="InParanoid" id="D8TME8"/>
<dbReference type="eggNOG" id="ENOG502S4T3">
    <property type="taxonomic scope" value="Eukaryota"/>
</dbReference>
<dbReference type="Proteomes" id="UP000001058">
    <property type="component" value="Unassembled WGS sequence"/>
</dbReference>
<feature type="transmembrane region" description="Helical" evidence="1">
    <location>
        <begin position="256"/>
        <end position="281"/>
    </location>
</feature>
<dbReference type="GeneID" id="9620596"/>
<organism evidence="4">
    <name type="scientific">Volvox carteri f. nagariensis</name>
    <dbReference type="NCBI Taxonomy" id="3068"/>
    <lineage>
        <taxon>Eukaryota</taxon>
        <taxon>Viridiplantae</taxon>
        <taxon>Chlorophyta</taxon>
        <taxon>core chlorophytes</taxon>
        <taxon>Chlorophyceae</taxon>
        <taxon>CS clade</taxon>
        <taxon>Chlamydomonadales</taxon>
        <taxon>Volvocaceae</taxon>
        <taxon>Volvox</taxon>
    </lineage>
</organism>
<dbReference type="Pfam" id="PF01553">
    <property type="entry name" value="Acyltransferase"/>
    <property type="match status" value="1"/>
</dbReference>
<dbReference type="SMART" id="SM00563">
    <property type="entry name" value="PlsC"/>
    <property type="match status" value="1"/>
</dbReference>
<keyword evidence="1" id="KW-0812">Transmembrane</keyword>
<keyword evidence="4" id="KW-1185">Reference proteome</keyword>
<feature type="transmembrane region" description="Helical" evidence="1">
    <location>
        <begin position="102"/>
        <end position="124"/>
    </location>
</feature>